<evidence type="ECO:0000256" key="6">
    <source>
        <dbReference type="PROSITE-ProRule" id="PRU00176"/>
    </source>
</evidence>
<dbReference type="GO" id="GO:0005634">
    <property type="term" value="C:nucleus"/>
    <property type="evidence" value="ECO:0007669"/>
    <property type="project" value="UniProtKB-SubCell"/>
</dbReference>
<dbReference type="GO" id="GO:0010629">
    <property type="term" value="P:negative regulation of gene expression"/>
    <property type="evidence" value="ECO:0007669"/>
    <property type="project" value="TreeGrafter"/>
</dbReference>
<evidence type="ECO:0000256" key="7">
    <source>
        <dbReference type="SAM" id="MobiDB-lite"/>
    </source>
</evidence>
<accession>A0A4W3H0K0</accession>
<feature type="compositionally biased region" description="Polar residues" evidence="7">
    <location>
        <begin position="106"/>
        <end position="123"/>
    </location>
</feature>
<dbReference type="GO" id="GO:1990404">
    <property type="term" value="F:NAD+-protein mono-ADP-ribosyltransferase activity"/>
    <property type="evidence" value="ECO:0007669"/>
    <property type="project" value="TreeGrafter"/>
</dbReference>
<feature type="domain" description="Macro" evidence="9">
    <location>
        <begin position="661"/>
        <end position="838"/>
    </location>
</feature>
<protein>
    <submittedName>
        <fullName evidence="10">Poly [ADP-ribose] polymerase 14-like</fullName>
    </submittedName>
</protein>
<comment type="subcellular location">
    <subcellularLocation>
        <location evidence="1">Nucleus</location>
    </subcellularLocation>
</comment>
<sequence>MACGGIVYSVYVTGLSQFKKRTVENKLAAYFQSKKKSGGGECNVNILENGEAMVTFNEKHAQKSVLERKHFITIEGKSIPLTVSQESDKTSIPEDVQDLTSPVKDASSSKPEVPLSNVQNKTLEGSDPVESSRVCIKVDTVKFSRGNVDFFIECCIGTSSFHMRHTNEATTFILEFTDDTDLNKAVQNLSRSSLEMKVTAIQLPRTAQLRVTQLPKSITQDHLELYFEHELKGLGPVKAVLDEATQSAIIDFPDAETVERILSKPHYVSKNTLKIHRYYESQKLTEFATEFDTEEPGPSNQEKDSESLDRESLDQRSKDDIEVNSNLVTEECIFKNKYYVQILSQQNLEENFSAVQFHFDMPNNVVQITGKENEVFKVQLKLFNKGNQLAINKIQLSKYLRMFLSGLNKEDFLTSLFLDSKINVACSCDEAEDGVVMYGASEYHLRKGEEKLKMTFAEDKTPIPEDFCLNKQNDFSRLIKETARSLKANHHELKNVEENYLLSHFLESKANSGVPNCLILVGYKIIINEAKKCIENYIWENSPCEIVIDVESPGVFEYVQRFFNLSEVLQDAKIEFLKNKDQLSLQVKATMKNASQIKDKVTDILNQVKSEKKLLRQPGAVQFFDKNRDLLKKLENPYKCIIHIASQGEKQTDVTVSEQSQTMSTIDFLNKFKISVVKGNIILSDAETILHPTNKSLDCTSGLSKALVDAAGHELQRALNKRQSHVQGGEAFITKAGKLPWEFIVHVVGTKPLSLTENQEVLKAAIVKALCLVNDNFSKSIAIPDFRLGESESSATVIGKAIKEYCQEVNKPCLTDIRLVCGDDNSAKAMSKALKKMMAPGSKTSKFSNFMKLSFIQSKKQETNKELSASNEQTNAAVTTIIPDPTGSTGIIFTTQEGVRVSLIKGNIAEQKVDAIVNTVSHDMNLSYGAASKAIVLKAGDQLQVNTNNAKGSTTFKSGDVLPVSTAGCKLHCQTVYNTICCQWSKAQDSKPENVLETIIQKCLENAHKSQYKSISFPAIGTGNLSFPKDLVAQTFLEEIKKFSKANSSSSLNEVNLVIYEKDLECYQAFEDEMLITSGMPANELLIVREERNIRNVHPPTGTTKEQVFNSPVPSVTIPIEDITIEVSCKKTKTIYADAEVVLRSDSKVKGTDDIKITKEGSTFLVYCRIKPQADLANILFKALSKCEGKYFGSVCIPVPQYILSGKMPDRVKSFAVAVLDAVYQFTETKHTSLTQVTVSDCSPEYVKVFEELKKIKVEKSGLASAMSKLYSWVSGSQVPDDNPEVDEYAFKPVVFQFYFTNNGNIDQAWDDIQKLVNKEQLEKKYRSVYPMKNLLLMILKK</sequence>
<keyword evidence="2" id="KW-0328">Glycosyltransferase</keyword>
<dbReference type="Proteomes" id="UP000314986">
    <property type="component" value="Unassembled WGS sequence"/>
</dbReference>
<keyword evidence="4" id="KW-0520">NAD</keyword>
<dbReference type="InterPro" id="IPR057051">
    <property type="entry name" value="PARP14_RPM_1"/>
</dbReference>
<dbReference type="Pfam" id="PF23222">
    <property type="entry name" value="RRM_PARP14_1"/>
    <property type="match status" value="1"/>
</dbReference>
<dbReference type="InterPro" id="IPR043472">
    <property type="entry name" value="Macro_dom-like"/>
</dbReference>
<reference evidence="11" key="1">
    <citation type="journal article" date="2006" name="Science">
        <title>Ancient noncoding elements conserved in the human genome.</title>
        <authorList>
            <person name="Venkatesh B."/>
            <person name="Kirkness E.F."/>
            <person name="Loh Y.H."/>
            <person name="Halpern A.L."/>
            <person name="Lee A.P."/>
            <person name="Johnson J."/>
            <person name="Dandona N."/>
            <person name="Viswanathan L.D."/>
            <person name="Tay A."/>
            <person name="Venter J.C."/>
            <person name="Strausberg R.L."/>
            <person name="Brenner S."/>
        </authorList>
    </citation>
    <scope>NUCLEOTIDE SEQUENCE [LARGE SCALE GENOMIC DNA]</scope>
</reference>
<keyword evidence="5" id="KW-0539">Nucleus</keyword>
<evidence type="ECO:0000313" key="10">
    <source>
        <dbReference type="Ensembl" id="ENSCMIP00000003634.1"/>
    </source>
</evidence>
<dbReference type="SUPFAM" id="SSF52949">
    <property type="entry name" value="Macro domain-like"/>
    <property type="match status" value="2"/>
</dbReference>
<dbReference type="PROSITE" id="PS51154">
    <property type="entry name" value="MACRO"/>
    <property type="match status" value="2"/>
</dbReference>
<evidence type="ECO:0000256" key="3">
    <source>
        <dbReference type="ARBA" id="ARBA00022679"/>
    </source>
</evidence>
<feature type="domain" description="RRM" evidence="8">
    <location>
        <begin position="8"/>
        <end position="86"/>
    </location>
</feature>
<dbReference type="SMART" id="SM00506">
    <property type="entry name" value="A1pp"/>
    <property type="match status" value="2"/>
</dbReference>
<dbReference type="GO" id="GO:0060335">
    <property type="term" value="P:positive regulation of type II interferon-mediated signaling pathway"/>
    <property type="evidence" value="ECO:0007669"/>
    <property type="project" value="TreeGrafter"/>
</dbReference>
<dbReference type="InterPro" id="IPR012677">
    <property type="entry name" value="Nucleotide-bd_a/b_plait_sf"/>
</dbReference>
<dbReference type="GO" id="GO:0003714">
    <property type="term" value="F:transcription corepressor activity"/>
    <property type="evidence" value="ECO:0007669"/>
    <property type="project" value="TreeGrafter"/>
</dbReference>
<proteinExistence type="predicted"/>
<evidence type="ECO:0000256" key="1">
    <source>
        <dbReference type="ARBA" id="ARBA00004123"/>
    </source>
</evidence>
<dbReference type="PANTHER" id="PTHR14453">
    <property type="entry name" value="PARP/ZINC FINGER CCCH TYPE DOMAIN CONTAINING PROTEIN"/>
    <property type="match status" value="1"/>
</dbReference>
<dbReference type="InterPro" id="IPR052056">
    <property type="entry name" value="Mono-ARTD/PARP"/>
</dbReference>
<dbReference type="Ensembl" id="ENSCMIT00000003776.1">
    <property type="protein sequence ID" value="ENSCMIP00000003634.1"/>
    <property type="gene ID" value="ENSCMIG00000002191.1"/>
</dbReference>
<feature type="compositionally biased region" description="Basic and acidic residues" evidence="7">
    <location>
        <begin position="301"/>
        <end position="317"/>
    </location>
</feature>
<dbReference type="PANTHER" id="PTHR14453:SF102">
    <property type="entry name" value="PROTEIN MONO-ADP-RIBOSYLTRANSFERASE PARP14-LIKE"/>
    <property type="match status" value="1"/>
</dbReference>
<keyword evidence="3" id="KW-0808">Transferase</keyword>
<dbReference type="InParanoid" id="A0A4W3H0K0"/>
<dbReference type="Pfam" id="PF01661">
    <property type="entry name" value="Macro"/>
    <property type="match status" value="2"/>
</dbReference>
<evidence type="ECO:0000256" key="2">
    <source>
        <dbReference type="ARBA" id="ARBA00022676"/>
    </source>
</evidence>
<dbReference type="InterPro" id="IPR000504">
    <property type="entry name" value="RRM_dom"/>
</dbReference>
<evidence type="ECO:0000259" key="8">
    <source>
        <dbReference type="PROSITE" id="PS50102"/>
    </source>
</evidence>
<feature type="region of interest" description="Disordered" evidence="7">
    <location>
        <begin position="84"/>
        <end position="124"/>
    </location>
</feature>
<dbReference type="Gene3D" id="3.30.70.330">
    <property type="match status" value="2"/>
</dbReference>
<reference evidence="11" key="2">
    <citation type="journal article" date="2007" name="PLoS Biol.">
        <title>Survey sequencing and comparative analysis of the elephant shark (Callorhinchus milii) genome.</title>
        <authorList>
            <person name="Venkatesh B."/>
            <person name="Kirkness E.F."/>
            <person name="Loh Y.H."/>
            <person name="Halpern A.L."/>
            <person name="Lee A.P."/>
            <person name="Johnson J."/>
            <person name="Dandona N."/>
            <person name="Viswanathan L.D."/>
            <person name="Tay A."/>
            <person name="Venter J.C."/>
            <person name="Strausberg R.L."/>
            <person name="Brenner S."/>
        </authorList>
    </citation>
    <scope>NUCLEOTIDE SEQUENCE [LARGE SCALE GENOMIC DNA]</scope>
</reference>
<evidence type="ECO:0000256" key="5">
    <source>
        <dbReference type="ARBA" id="ARBA00023242"/>
    </source>
</evidence>
<reference evidence="11" key="3">
    <citation type="journal article" date="2014" name="Nature">
        <title>Elephant shark genome provides unique insights into gnathostome evolution.</title>
        <authorList>
            <consortium name="International Elephant Shark Genome Sequencing Consortium"/>
            <person name="Venkatesh B."/>
            <person name="Lee A.P."/>
            <person name="Ravi V."/>
            <person name="Maurya A.K."/>
            <person name="Lian M.M."/>
            <person name="Swann J.B."/>
            <person name="Ohta Y."/>
            <person name="Flajnik M.F."/>
            <person name="Sutoh Y."/>
            <person name="Kasahara M."/>
            <person name="Hoon S."/>
            <person name="Gangu V."/>
            <person name="Roy S.W."/>
            <person name="Irimia M."/>
            <person name="Korzh V."/>
            <person name="Kondrychyn I."/>
            <person name="Lim Z.W."/>
            <person name="Tay B.H."/>
            <person name="Tohari S."/>
            <person name="Kong K.W."/>
            <person name="Ho S."/>
            <person name="Lorente-Galdos B."/>
            <person name="Quilez J."/>
            <person name="Marques-Bonet T."/>
            <person name="Raney B.J."/>
            <person name="Ingham P.W."/>
            <person name="Tay A."/>
            <person name="Hillier L.W."/>
            <person name="Minx P."/>
            <person name="Boehm T."/>
            <person name="Wilson R.K."/>
            <person name="Brenner S."/>
            <person name="Warren W.C."/>
        </authorList>
    </citation>
    <scope>NUCLEOTIDE SEQUENCE [LARGE SCALE GENOMIC DNA]</scope>
</reference>
<dbReference type="OMA" id="WRLYVAR"/>
<name>A0A4W3H0K0_CALMI</name>
<dbReference type="Gene3D" id="3.40.220.10">
    <property type="entry name" value="Leucine Aminopeptidase, subunit E, domain 1"/>
    <property type="match status" value="2"/>
</dbReference>
<dbReference type="GO" id="GO:0003950">
    <property type="term" value="F:NAD+ poly-ADP-ribosyltransferase activity"/>
    <property type="evidence" value="ECO:0007669"/>
    <property type="project" value="TreeGrafter"/>
</dbReference>
<reference evidence="10" key="5">
    <citation type="submission" date="2025-09" db="UniProtKB">
        <authorList>
            <consortium name="Ensembl"/>
        </authorList>
    </citation>
    <scope>IDENTIFICATION</scope>
</reference>
<dbReference type="GO" id="GO:0070212">
    <property type="term" value="P:protein poly-ADP-ribosylation"/>
    <property type="evidence" value="ECO:0007669"/>
    <property type="project" value="TreeGrafter"/>
</dbReference>
<organism evidence="10 11">
    <name type="scientific">Callorhinchus milii</name>
    <name type="common">Ghost shark</name>
    <dbReference type="NCBI Taxonomy" id="7868"/>
    <lineage>
        <taxon>Eukaryota</taxon>
        <taxon>Metazoa</taxon>
        <taxon>Chordata</taxon>
        <taxon>Craniata</taxon>
        <taxon>Vertebrata</taxon>
        <taxon>Chondrichthyes</taxon>
        <taxon>Holocephali</taxon>
        <taxon>Chimaeriformes</taxon>
        <taxon>Callorhinchidae</taxon>
        <taxon>Callorhinchus</taxon>
    </lineage>
</organism>
<dbReference type="GO" id="GO:0003723">
    <property type="term" value="F:RNA binding"/>
    <property type="evidence" value="ECO:0007669"/>
    <property type="project" value="UniProtKB-UniRule"/>
</dbReference>
<reference evidence="10" key="4">
    <citation type="submission" date="2025-08" db="UniProtKB">
        <authorList>
            <consortium name="Ensembl"/>
        </authorList>
    </citation>
    <scope>IDENTIFICATION</scope>
</reference>
<keyword evidence="11" id="KW-1185">Reference proteome</keyword>
<dbReference type="PROSITE" id="PS50102">
    <property type="entry name" value="RRM"/>
    <property type="match status" value="1"/>
</dbReference>
<keyword evidence="6" id="KW-0694">RNA-binding</keyword>
<dbReference type="InterPro" id="IPR002589">
    <property type="entry name" value="Macro_dom"/>
</dbReference>
<dbReference type="GeneTree" id="ENSGT00940000154311"/>
<dbReference type="GO" id="GO:0044389">
    <property type="term" value="F:ubiquitin-like protein ligase binding"/>
    <property type="evidence" value="ECO:0007669"/>
    <property type="project" value="TreeGrafter"/>
</dbReference>
<dbReference type="Pfam" id="PF23085">
    <property type="entry name" value="RRM_PARP14_3"/>
    <property type="match status" value="1"/>
</dbReference>
<dbReference type="GO" id="GO:0005737">
    <property type="term" value="C:cytoplasm"/>
    <property type="evidence" value="ECO:0007669"/>
    <property type="project" value="TreeGrafter"/>
</dbReference>
<feature type="region of interest" description="Disordered" evidence="7">
    <location>
        <begin position="290"/>
        <end position="317"/>
    </location>
</feature>
<feature type="domain" description="Macro" evidence="9">
    <location>
        <begin position="888"/>
        <end position="1078"/>
    </location>
</feature>
<evidence type="ECO:0000259" key="9">
    <source>
        <dbReference type="PROSITE" id="PS51154"/>
    </source>
</evidence>
<evidence type="ECO:0000313" key="11">
    <source>
        <dbReference type="Proteomes" id="UP000314986"/>
    </source>
</evidence>
<evidence type="ECO:0000256" key="4">
    <source>
        <dbReference type="ARBA" id="ARBA00023027"/>
    </source>
</evidence>